<dbReference type="Proteomes" id="UP001589608">
    <property type="component" value="Unassembled WGS sequence"/>
</dbReference>
<feature type="region of interest" description="Disordered" evidence="1">
    <location>
        <begin position="210"/>
        <end position="262"/>
    </location>
</feature>
<dbReference type="InterPro" id="IPR016195">
    <property type="entry name" value="Pol/histidinol_Pase-like"/>
</dbReference>
<dbReference type="InterPro" id="IPR022028">
    <property type="entry name" value="DUF3604"/>
</dbReference>
<dbReference type="InterPro" id="IPR003141">
    <property type="entry name" value="Pol/His_phosphatase_N"/>
</dbReference>
<keyword evidence="4" id="KW-1185">Reference proteome</keyword>
<sequence length="262" mass="27100">MTDALLIAGGDEPDTGSGVGSGSSSGVGEHLLHADLHNHTLLSDGAGSAEDAFASMRAAGLDVAALTDHAYGRSEPAKTIDDEGWRRLSKLADAADDPGAFVAMRGFEWSSTSLGHMNVWGGDRWIEPLPLRSDGVPPASAIPDEGPPDAPAAMLAFHDWLAAGDELISFNHPGRERGRFGLFRYDPRLAERLVALEMFNRDEDYLFEGVGPDGDLSGPDGEVRGGGLLSPGRTLSAGSAGGAPAAAGGGARGGGRARCRRS</sequence>
<evidence type="ECO:0000256" key="1">
    <source>
        <dbReference type="SAM" id="MobiDB-lite"/>
    </source>
</evidence>
<evidence type="ECO:0000259" key="2">
    <source>
        <dbReference type="SMART" id="SM00481"/>
    </source>
</evidence>
<organism evidence="3 4">
    <name type="scientific">Dactylosporangium vinaceum</name>
    <dbReference type="NCBI Taxonomy" id="53362"/>
    <lineage>
        <taxon>Bacteria</taxon>
        <taxon>Bacillati</taxon>
        <taxon>Actinomycetota</taxon>
        <taxon>Actinomycetes</taxon>
        <taxon>Micromonosporales</taxon>
        <taxon>Micromonosporaceae</taxon>
        <taxon>Dactylosporangium</taxon>
    </lineage>
</organism>
<feature type="compositionally biased region" description="Low complexity" evidence="1">
    <location>
        <begin position="236"/>
        <end position="246"/>
    </location>
</feature>
<dbReference type="RefSeq" id="WP_223101104.1">
    <property type="nucleotide sequence ID" value="NZ_CP061913.1"/>
</dbReference>
<reference evidence="3 4" key="1">
    <citation type="submission" date="2024-09" db="EMBL/GenBank/DDBJ databases">
        <authorList>
            <person name="Sun Q."/>
            <person name="Mori K."/>
        </authorList>
    </citation>
    <scope>NUCLEOTIDE SEQUENCE [LARGE SCALE GENOMIC DNA]</scope>
    <source>
        <strain evidence="3 4">JCM 3307</strain>
    </source>
</reference>
<feature type="region of interest" description="Disordered" evidence="1">
    <location>
        <begin position="1"/>
        <end position="29"/>
    </location>
</feature>
<feature type="domain" description="Polymerase/histidinol phosphatase N-terminal" evidence="2">
    <location>
        <begin position="34"/>
        <end position="113"/>
    </location>
</feature>
<proteinExistence type="predicted"/>
<name>A0ABV5MHY3_9ACTN</name>
<dbReference type="Pfam" id="PF12228">
    <property type="entry name" value="DUF3604"/>
    <property type="match status" value="1"/>
</dbReference>
<evidence type="ECO:0000313" key="4">
    <source>
        <dbReference type="Proteomes" id="UP001589608"/>
    </source>
</evidence>
<protein>
    <submittedName>
        <fullName evidence="3">PHP domain-containing protein</fullName>
    </submittedName>
</protein>
<dbReference type="EMBL" id="JBHMCA010000058">
    <property type="protein sequence ID" value="MFB9448461.1"/>
    <property type="molecule type" value="Genomic_DNA"/>
</dbReference>
<comment type="caution">
    <text evidence="3">The sequence shown here is derived from an EMBL/GenBank/DDBJ whole genome shotgun (WGS) entry which is preliminary data.</text>
</comment>
<gene>
    <name evidence="3" type="ORF">ACFFTR_35695</name>
</gene>
<dbReference type="SMART" id="SM00481">
    <property type="entry name" value="POLIIIAc"/>
    <property type="match status" value="1"/>
</dbReference>
<accession>A0ABV5MHY3</accession>
<evidence type="ECO:0000313" key="3">
    <source>
        <dbReference type="EMBL" id="MFB9448461.1"/>
    </source>
</evidence>
<dbReference type="SUPFAM" id="SSF89550">
    <property type="entry name" value="PHP domain-like"/>
    <property type="match status" value="1"/>
</dbReference>
<dbReference type="Gene3D" id="3.20.20.140">
    <property type="entry name" value="Metal-dependent hydrolases"/>
    <property type="match status" value="1"/>
</dbReference>